<dbReference type="RefSeq" id="WP_144546379.1">
    <property type="nucleotide sequence ID" value="NZ_CBCSDC010000044.1"/>
</dbReference>
<dbReference type="GeneID" id="65406359"/>
<keyword evidence="2" id="KW-0732">Signal</keyword>
<comment type="caution">
    <text evidence="3">The sequence shown here is derived from an EMBL/GenBank/DDBJ whole genome shotgun (WGS) entry which is preliminary data.</text>
</comment>
<feature type="signal peptide" evidence="2">
    <location>
        <begin position="1"/>
        <end position="24"/>
    </location>
</feature>
<reference evidence="3 4" key="1">
    <citation type="journal article" date="2015" name="Stand. Genomic Sci.">
        <title>Genomic Encyclopedia of Bacterial and Archaeal Type Strains, Phase III: the genomes of soil and plant-associated and newly described type strains.</title>
        <authorList>
            <person name="Whitman W.B."/>
            <person name="Woyke T."/>
            <person name="Klenk H.P."/>
            <person name="Zhou Y."/>
            <person name="Lilburn T.G."/>
            <person name="Beck B.J."/>
            <person name="De Vos P."/>
            <person name="Vandamme P."/>
            <person name="Eisen J.A."/>
            <person name="Garrity G."/>
            <person name="Hugenholtz P."/>
            <person name="Kyrpides N.C."/>
        </authorList>
    </citation>
    <scope>NUCLEOTIDE SEQUENCE [LARGE SCALE GENOMIC DNA]</scope>
    <source>
        <strain evidence="3 4">CGMCC 1.10115</strain>
    </source>
</reference>
<name>A0A562J5R6_9BACI</name>
<accession>A0A562J5R6</accession>
<keyword evidence="4" id="KW-1185">Reference proteome</keyword>
<dbReference type="EMBL" id="VLKI01000029">
    <property type="protein sequence ID" value="TWH78528.1"/>
    <property type="molecule type" value="Genomic_DNA"/>
</dbReference>
<feature type="compositionally biased region" description="Polar residues" evidence="1">
    <location>
        <begin position="107"/>
        <end position="133"/>
    </location>
</feature>
<feature type="compositionally biased region" description="Polar residues" evidence="1">
    <location>
        <begin position="162"/>
        <end position="178"/>
    </location>
</feature>
<proteinExistence type="predicted"/>
<evidence type="ECO:0000256" key="1">
    <source>
        <dbReference type="SAM" id="MobiDB-lite"/>
    </source>
</evidence>
<protein>
    <submittedName>
        <fullName evidence="3">Uncharacterized protein</fullName>
    </submittedName>
</protein>
<sequence length="210" mass="22256">MNTPTKGALAMVLAGSVTFSVTNAVLVDQLAKQFTENAFTIYRDLKKADVIRPAEKKVKDQTSTISEKESHTKLSDDIPVSHTAYENGNKEDRAAPAIQQDSKKFSKSTATNPVSTKETATITPDTATVSVPSTKAPMKTTPSNTAETKETSSAAKHETSAKAPTTQPAPIGKNTNSAAAAPPRGQEVSQAAKEKAAIDQDKKENNGKNK</sequence>
<feature type="region of interest" description="Disordered" evidence="1">
    <location>
        <begin position="57"/>
        <end position="210"/>
    </location>
</feature>
<feature type="compositionally biased region" description="Basic and acidic residues" evidence="1">
    <location>
        <begin position="57"/>
        <end position="76"/>
    </location>
</feature>
<dbReference type="AlphaFoldDB" id="A0A562J5R6"/>
<dbReference type="OrthoDB" id="2943529at2"/>
<evidence type="ECO:0000256" key="2">
    <source>
        <dbReference type="SAM" id="SignalP"/>
    </source>
</evidence>
<feature type="chain" id="PRO_5038406623" evidence="2">
    <location>
        <begin position="25"/>
        <end position="210"/>
    </location>
</feature>
<feature type="compositionally biased region" description="Basic and acidic residues" evidence="1">
    <location>
        <begin position="147"/>
        <end position="160"/>
    </location>
</feature>
<feature type="compositionally biased region" description="Basic and acidic residues" evidence="1">
    <location>
        <begin position="192"/>
        <end position="210"/>
    </location>
</feature>
<dbReference type="Proteomes" id="UP000318667">
    <property type="component" value="Unassembled WGS sequence"/>
</dbReference>
<evidence type="ECO:0000313" key="4">
    <source>
        <dbReference type="Proteomes" id="UP000318667"/>
    </source>
</evidence>
<organism evidence="3 4">
    <name type="scientific">Cytobacillus oceanisediminis</name>
    <dbReference type="NCBI Taxonomy" id="665099"/>
    <lineage>
        <taxon>Bacteria</taxon>
        <taxon>Bacillati</taxon>
        <taxon>Bacillota</taxon>
        <taxon>Bacilli</taxon>
        <taxon>Bacillales</taxon>
        <taxon>Bacillaceae</taxon>
        <taxon>Cytobacillus</taxon>
    </lineage>
</organism>
<gene>
    <name evidence="3" type="ORF">IQ19_05292</name>
</gene>
<evidence type="ECO:0000313" key="3">
    <source>
        <dbReference type="EMBL" id="TWH78528.1"/>
    </source>
</evidence>